<feature type="domain" description="Gcp-like" evidence="9">
    <location>
        <begin position="23"/>
        <end position="311"/>
    </location>
</feature>
<keyword evidence="1 8" id="KW-0963">Cytoplasm</keyword>
<evidence type="ECO:0000259" key="9">
    <source>
        <dbReference type="Pfam" id="PF00814"/>
    </source>
</evidence>
<dbReference type="PRINTS" id="PR00789">
    <property type="entry name" value="OSIALOPTASE"/>
</dbReference>
<evidence type="ECO:0000256" key="6">
    <source>
        <dbReference type="ARBA" id="ARBA00023315"/>
    </source>
</evidence>
<dbReference type="FunFam" id="3.30.420.40:FF:000040">
    <property type="entry name" value="tRNA N6-adenosine threonylcarbamoyltransferase"/>
    <property type="match status" value="1"/>
</dbReference>
<feature type="binding site" evidence="8">
    <location>
        <position position="277"/>
    </location>
    <ligand>
        <name>substrate</name>
    </ligand>
</feature>
<keyword evidence="6 8" id="KW-0012">Acyltransferase</keyword>
<evidence type="ECO:0000256" key="1">
    <source>
        <dbReference type="ARBA" id="ARBA00022490"/>
    </source>
</evidence>
<feature type="binding site" evidence="8">
    <location>
        <position position="114"/>
    </location>
    <ligand>
        <name>Fe cation</name>
        <dbReference type="ChEBI" id="CHEBI:24875"/>
    </ligand>
</feature>
<name>A0A537JES6_9BACT</name>
<dbReference type="EMBL" id="VBAO01000145">
    <property type="protein sequence ID" value="TMI82034.1"/>
    <property type="molecule type" value="Genomic_DNA"/>
</dbReference>
<evidence type="ECO:0000256" key="7">
    <source>
        <dbReference type="ARBA" id="ARBA00048117"/>
    </source>
</evidence>
<dbReference type="CDD" id="cd24133">
    <property type="entry name" value="ASKHA_NBD_TsaD_bac"/>
    <property type="match status" value="1"/>
</dbReference>
<comment type="caution">
    <text evidence="10">The sequence shown here is derived from an EMBL/GenBank/DDBJ whole genome shotgun (WGS) entry which is preliminary data.</text>
</comment>
<dbReference type="GO" id="GO:0005506">
    <property type="term" value="F:iron ion binding"/>
    <property type="evidence" value="ECO:0007669"/>
    <property type="project" value="UniProtKB-UniRule"/>
</dbReference>
<dbReference type="HAMAP" id="MF_01445">
    <property type="entry name" value="TsaD"/>
    <property type="match status" value="1"/>
</dbReference>
<dbReference type="SUPFAM" id="SSF53067">
    <property type="entry name" value="Actin-like ATPase domain"/>
    <property type="match status" value="1"/>
</dbReference>
<dbReference type="NCBIfam" id="TIGR03723">
    <property type="entry name" value="T6A_TsaD_YgjD"/>
    <property type="match status" value="1"/>
</dbReference>
<evidence type="ECO:0000313" key="11">
    <source>
        <dbReference type="Proteomes" id="UP000320048"/>
    </source>
</evidence>
<feature type="binding site" evidence="8">
    <location>
        <begin position="133"/>
        <end position="137"/>
    </location>
    <ligand>
        <name>substrate</name>
    </ligand>
</feature>
<accession>A0A537JES6</accession>
<dbReference type="Proteomes" id="UP000320048">
    <property type="component" value="Unassembled WGS sequence"/>
</dbReference>
<feature type="binding site" evidence="8">
    <location>
        <position position="110"/>
    </location>
    <ligand>
        <name>Fe cation</name>
        <dbReference type="ChEBI" id="CHEBI:24875"/>
    </ligand>
</feature>
<dbReference type="AlphaFoldDB" id="A0A537JES6"/>
<dbReference type="PANTHER" id="PTHR11735">
    <property type="entry name" value="TRNA N6-ADENOSINE THREONYLCARBAMOYLTRANSFERASE"/>
    <property type="match status" value="1"/>
</dbReference>
<dbReference type="InterPro" id="IPR022450">
    <property type="entry name" value="TsaD"/>
</dbReference>
<keyword evidence="4 8" id="KW-0479">Metal-binding</keyword>
<dbReference type="Pfam" id="PF00814">
    <property type="entry name" value="TsaD"/>
    <property type="match status" value="1"/>
</dbReference>
<feature type="binding site" evidence="8">
    <location>
        <position position="305"/>
    </location>
    <ligand>
        <name>Fe cation</name>
        <dbReference type="ChEBI" id="CHEBI:24875"/>
    </ligand>
</feature>
<reference evidence="10 11" key="1">
    <citation type="journal article" date="2019" name="Nat. Microbiol.">
        <title>Mediterranean grassland soil C-N compound turnover is dependent on rainfall and depth, and is mediated by genomically divergent microorganisms.</title>
        <authorList>
            <person name="Diamond S."/>
            <person name="Andeer P.F."/>
            <person name="Li Z."/>
            <person name="Crits-Christoph A."/>
            <person name="Burstein D."/>
            <person name="Anantharaman K."/>
            <person name="Lane K.R."/>
            <person name="Thomas B.C."/>
            <person name="Pan C."/>
            <person name="Northen T.R."/>
            <person name="Banfield J.F."/>
        </authorList>
    </citation>
    <scope>NUCLEOTIDE SEQUENCE [LARGE SCALE GENOMIC DNA]</scope>
    <source>
        <strain evidence="10">NP_7</strain>
    </source>
</reference>
<proteinExistence type="inferred from homology"/>
<dbReference type="EC" id="2.3.1.234" evidence="8"/>
<evidence type="ECO:0000313" key="10">
    <source>
        <dbReference type="EMBL" id="TMI82034.1"/>
    </source>
</evidence>
<feature type="binding site" evidence="8">
    <location>
        <position position="166"/>
    </location>
    <ligand>
        <name>substrate</name>
    </ligand>
</feature>
<evidence type="ECO:0000256" key="8">
    <source>
        <dbReference type="HAMAP-Rule" id="MF_01445"/>
    </source>
</evidence>
<comment type="catalytic activity">
    <reaction evidence="7 8">
        <text>L-threonylcarbamoyladenylate + adenosine(37) in tRNA = N(6)-L-threonylcarbamoyladenosine(37) in tRNA + AMP + H(+)</text>
        <dbReference type="Rhea" id="RHEA:37059"/>
        <dbReference type="Rhea" id="RHEA-COMP:10162"/>
        <dbReference type="Rhea" id="RHEA-COMP:10163"/>
        <dbReference type="ChEBI" id="CHEBI:15378"/>
        <dbReference type="ChEBI" id="CHEBI:73682"/>
        <dbReference type="ChEBI" id="CHEBI:74411"/>
        <dbReference type="ChEBI" id="CHEBI:74418"/>
        <dbReference type="ChEBI" id="CHEBI:456215"/>
        <dbReference type="EC" id="2.3.1.234"/>
    </reaction>
</comment>
<feature type="binding site" evidence="8">
    <location>
        <position position="183"/>
    </location>
    <ligand>
        <name>substrate</name>
    </ligand>
</feature>
<comment type="subcellular location">
    <subcellularLocation>
        <location evidence="8">Cytoplasm</location>
    </subcellularLocation>
</comment>
<dbReference type="Gene3D" id="3.30.420.40">
    <property type="match status" value="2"/>
</dbReference>
<evidence type="ECO:0000256" key="2">
    <source>
        <dbReference type="ARBA" id="ARBA00022679"/>
    </source>
</evidence>
<comment type="similarity">
    <text evidence="8">Belongs to the KAE1 / TsaD family.</text>
</comment>
<feature type="binding site" evidence="8">
    <location>
        <position position="179"/>
    </location>
    <ligand>
        <name>substrate</name>
    </ligand>
</feature>
<dbReference type="NCBIfam" id="TIGR00329">
    <property type="entry name" value="gcp_kae1"/>
    <property type="match status" value="1"/>
</dbReference>
<dbReference type="GO" id="GO:0005737">
    <property type="term" value="C:cytoplasm"/>
    <property type="evidence" value="ECO:0007669"/>
    <property type="project" value="UniProtKB-SubCell"/>
</dbReference>
<protein>
    <recommendedName>
        <fullName evidence="8">tRNA N6-adenosine threonylcarbamoyltransferase</fullName>
        <ecNumber evidence="8">2.3.1.234</ecNumber>
    </recommendedName>
    <alternativeName>
        <fullName evidence="8">N6-L-threonylcarbamoyladenine synthase</fullName>
        <shortName evidence="8">t(6)A synthase</shortName>
    </alternativeName>
    <alternativeName>
        <fullName evidence="8">t(6)A37 threonylcarbamoyladenosine biosynthesis protein TsaD</fullName>
    </alternativeName>
    <alternativeName>
        <fullName evidence="8">tRNA threonylcarbamoyladenosine biosynthesis protein TsaD</fullName>
    </alternativeName>
</protein>
<dbReference type="GO" id="GO:0002949">
    <property type="term" value="P:tRNA threonylcarbamoyladenosine modification"/>
    <property type="evidence" value="ECO:0007669"/>
    <property type="project" value="UniProtKB-UniRule"/>
</dbReference>
<dbReference type="InterPro" id="IPR017861">
    <property type="entry name" value="KAE1/TsaD"/>
</dbReference>
<evidence type="ECO:0000256" key="5">
    <source>
        <dbReference type="ARBA" id="ARBA00023004"/>
    </source>
</evidence>
<organism evidence="10 11">
    <name type="scientific">Candidatus Segetimicrobium genomatis</name>
    <dbReference type="NCBI Taxonomy" id="2569760"/>
    <lineage>
        <taxon>Bacteria</taxon>
        <taxon>Bacillati</taxon>
        <taxon>Candidatus Sysuimicrobiota</taxon>
        <taxon>Candidatus Sysuimicrobiia</taxon>
        <taxon>Candidatus Sysuimicrobiales</taxon>
        <taxon>Candidatus Segetimicrobiaceae</taxon>
        <taxon>Candidatus Segetimicrobium</taxon>
    </lineage>
</organism>
<dbReference type="PANTHER" id="PTHR11735:SF6">
    <property type="entry name" value="TRNA N6-ADENOSINE THREONYLCARBAMOYLTRANSFERASE, MITOCHONDRIAL"/>
    <property type="match status" value="1"/>
</dbReference>
<comment type="function">
    <text evidence="8">Required for the formation of a threonylcarbamoyl group on adenosine at position 37 (t(6)A37) in tRNAs that read codons beginning with adenine. Is involved in the transfer of the threonylcarbamoyl moiety of threonylcarbamoyl-AMP (TC-AMP) to the N6 group of A37, together with TsaE and TsaB. TsaD likely plays a direct catalytic role in this reaction.</text>
</comment>
<keyword evidence="3 8" id="KW-0819">tRNA processing</keyword>
<gene>
    <name evidence="8 10" type="primary">tsaD</name>
    <name evidence="10" type="ORF">E6H04_05595</name>
</gene>
<keyword evidence="5 8" id="KW-0408">Iron</keyword>
<comment type="cofactor">
    <cofactor evidence="8">
        <name>Fe(2+)</name>
        <dbReference type="ChEBI" id="CHEBI:29033"/>
    </cofactor>
    <text evidence="8">Binds 1 Fe(2+) ion per subunit.</text>
</comment>
<sequence length="357" mass="36546">MRVLGIETSCDETAAAVLADGRLVASVVASQADLHARFGGVVPELASRRHLERLGPVIDEALAQAAAGLREIDAVAVTCGPGLVGALTVGVAAAKALAFASGRPLIGVNHLEGHIYANFIGHPDVPFPSLVLIVSGAHSDLVLMTGHGAYHVLGRTRDDAPGEAFDKVARALGLGYPGGPALERLAREGRPGAVPLPRPFATEATFDFSFSGLKTAVVRSLAAASAGAADGRPAGFAADLAAAFQENLVEVLVAKTARAAAERGVRAIILAGGVAANALLRARMAAAAARLGLPFYVPPMALCTDNAGMIAEAGWVRLSRGLRSSLRLGAYADLDLEREVPETSEAGDRPGSPDRAV</sequence>
<dbReference type="GO" id="GO:0061711">
    <property type="term" value="F:tRNA N(6)-L-threonylcarbamoyladenine synthase activity"/>
    <property type="evidence" value="ECO:0007669"/>
    <property type="project" value="UniProtKB-EC"/>
</dbReference>
<dbReference type="InterPro" id="IPR000905">
    <property type="entry name" value="Gcp-like_dom"/>
</dbReference>
<keyword evidence="2 8" id="KW-0808">Transferase</keyword>
<evidence type="ECO:0000256" key="3">
    <source>
        <dbReference type="ARBA" id="ARBA00022694"/>
    </source>
</evidence>
<evidence type="ECO:0000256" key="4">
    <source>
        <dbReference type="ARBA" id="ARBA00022723"/>
    </source>
</evidence>
<dbReference type="InterPro" id="IPR043129">
    <property type="entry name" value="ATPase_NBD"/>
</dbReference>